<dbReference type="PROSITE" id="PS50931">
    <property type="entry name" value="HTH_LYSR"/>
    <property type="match status" value="1"/>
</dbReference>
<keyword evidence="2" id="KW-0805">Transcription regulation</keyword>
<feature type="domain" description="HTH lysR-type" evidence="5">
    <location>
        <begin position="1"/>
        <end position="58"/>
    </location>
</feature>
<dbReference type="Pfam" id="PF03466">
    <property type="entry name" value="LysR_substrate"/>
    <property type="match status" value="1"/>
</dbReference>
<sequence length="300" mass="32037">MTLEQLRIFLAVAERQHVTRAAEGLGLTQSAVSAAIAALESRHAVTLFDRVGRRIELTEAGRAFVPEAQAIIDRVETASLVLQDLSERTIGRLRAAASQTVASYWLPSRLMGFHDRFPDVDMSLSVGNTAQVARKVVEGAADVGVVEGAVDAADLEQLIVGTDNLVVACAPDHPFTDGRDLDVATLTTTSWILREEGSGTRSEFEAWFAALGGRLQALRVMLELPSNEAVLAAVAAGSSASVLSGRAAAPAVALGRIAAIPLPGAMRRFFAITHRRRHRTRAVAAFSDFLKASAREERAC</sequence>
<protein>
    <submittedName>
        <fullName evidence="6">LysR family transcriptional regulator</fullName>
    </submittedName>
</protein>
<dbReference type="SUPFAM" id="SSF46785">
    <property type="entry name" value="Winged helix' DNA-binding domain"/>
    <property type="match status" value="1"/>
</dbReference>
<evidence type="ECO:0000259" key="5">
    <source>
        <dbReference type="PROSITE" id="PS50931"/>
    </source>
</evidence>
<gene>
    <name evidence="6" type="ORF">J1C47_16265</name>
</gene>
<dbReference type="InterPro" id="IPR000847">
    <property type="entry name" value="LysR_HTH_N"/>
</dbReference>
<keyword evidence="7" id="KW-1185">Reference proteome</keyword>
<evidence type="ECO:0000313" key="6">
    <source>
        <dbReference type="EMBL" id="MBO0905201.1"/>
    </source>
</evidence>
<dbReference type="PRINTS" id="PR00039">
    <property type="entry name" value="HTHLYSR"/>
</dbReference>
<dbReference type="SUPFAM" id="SSF53850">
    <property type="entry name" value="Periplasmic binding protein-like II"/>
    <property type="match status" value="1"/>
</dbReference>
<evidence type="ECO:0000256" key="2">
    <source>
        <dbReference type="ARBA" id="ARBA00023015"/>
    </source>
</evidence>
<keyword evidence="3" id="KW-0238">DNA-binding</keyword>
<dbReference type="Pfam" id="PF00126">
    <property type="entry name" value="HTH_1"/>
    <property type="match status" value="1"/>
</dbReference>
<name>A0ABS3J9H8_9HYPH</name>
<dbReference type="InterPro" id="IPR036390">
    <property type="entry name" value="WH_DNA-bd_sf"/>
</dbReference>
<comment type="similarity">
    <text evidence="1">Belongs to the LysR transcriptional regulatory family.</text>
</comment>
<dbReference type="RefSeq" id="WP_207351839.1">
    <property type="nucleotide sequence ID" value="NZ_JAFMPY010000018.1"/>
</dbReference>
<evidence type="ECO:0000256" key="3">
    <source>
        <dbReference type="ARBA" id="ARBA00023125"/>
    </source>
</evidence>
<dbReference type="EMBL" id="JAFMPY010000018">
    <property type="protein sequence ID" value="MBO0905201.1"/>
    <property type="molecule type" value="Genomic_DNA"/>
</dbReference>
<proteinExistence type="inferred from homology"/>
<evidence type="ECO:0000256" key="1">
    <source>
        <dbReference type="ARBA" id="ARBA00009437"/>
    </source>
</evidence>
<dbReference type="PANTHER" id="PTHR30126">
    <property type="entry name" value="HTH-TYPE TRANSCRIPTIONAL REGULATOR"/>
    <property type="match status" value="1"/>
</dbReference>
<evidence type="ECO:0000256" key="4">
    <source>
        <dbReference type="ARBA" id="ARBA00023163"/>
    </source>
</evidence>
<dbReference type="PANTHER" id="PTHR30126:SF39">
    <property type="entry name" value="HTH-TYPE TRANSCRIPTIONAL REGULATOR CYSL"/>
    <property type="match status" value="1"/>
</dbReference>
<evidence type="ECO:0000313" key="7">
    <source>
        <dbReference type="Proteomes" id="UP000664288"/>
    </source>
</evidence>
<reference evidence="6 7" key="1">
    <citation type="submission" date="2021-03" db="EMBL/GenBank/DDBJ databases">
        <title>Whole genome sequence of Jiella sp. MQZ13P-4.</title>
        <authorList>
            <person name="Tuo L."/>
        </authorList>
    </citation>
    <scope>NUCLEOTIDE SEQUENCE [LARGE SCALE GENOMIC DNA]</scope>
    <source>
        <strain evidence="6 7">MQZ13P-4</strain>
    </source>
</reference>
<dbReference type="Gene3D" id="1.10.10.10">
    <property type="entry name" value="Winged helix-like DNA-binding domain superfamily/Winged helix DNA-binding domain"/>
    <property type="match status" value="1"/>
</dbReference>
<dbReference type="InterPro" id="IPR005119">
    <property type="entry name" value="LysR_subst-bd"/>
</dbReference>
<organism evidence="6 7">
    <name type="scientific">Jiella sonneratiae</name>
    <dbReference type="NCBI Taxonomy" id="2816856"/>
    <lineage>
        <taxon>Bacteria</taxon>
        <taxon>Pseudomonadati</taxon>
        <taxon>Pseudomonadota</taxon>
        <taxon>Alphaproteobacteria</taxon>
        <taxon>Hyphomicrobiales</taxon>
        <taxon>Aurantimonadaceae</taxon>
        <taxon>Jiella</taxon>
    </lineage>
</organism>
<dbReference type="Gene3D" id="3.40.190.290">
    <property type="match status" value="1"/>
</dbReference>
<dbReference type="Proteomes" id="UP000664288">
    <property type="component" value="Unassembled WGS sequence"/>
</dbReference>
<keyword evidence="4" id="KW-0804">Transcription</keyword>
<accession>A0ABS3J9H8</accession>
<comment type="caution">
    <text evidence="6">The sequence shown here is derived from an EMBL/GenBank/DDBJ whole genome shotgun (WGS) entry which is preliminary data.</text>
</comment>
<dbReference type="InterPro" id="IPR036388">
    <property type="entry name" value="WH-like_DNA-bd_sf"/>
</dbReference>